<dbReference type="GO" id="GO:0016020">
    <property type="term" value="C:membrane"/>
    <property type="evidence" value="ECO:0007669"/>
    <property type="project" value="TreeGrafter"/>
</dbReference>
<protein>
    <submittedName>
        <fullName evidence="2">Pimeloyl-ACP methyl ester carboxylesterase</fullName>
    </submittedName>
</protein>
<organism evidence="2 3">
    <name type="scientific">Dokdonella fugitiva</name>
    <dbReference type="NCBI Taxonomy" id="328517"/>
    <lineage>
        <taxon>Bacteria</taxon>
        <taxon>Pseudomonadati</taxon>
        <taxon>Pseudomonadota</taxon>
        <taxon>Gammaproteobacteria</taxon>
        <taxon>Lysobacterales</taxon>
        <taxon>Rhodanobacteraceae</taxon>
        <taxon>Dokdonella</taxon>
    </lineage>
</organism>
<evidence type="ECO:0000259" key="1">
    <source>
        <dbReference type="Pfam" id="PF00561"/>
    </source>
</evidence>
<keyword evidence="3" id="KW-1185">Reference proteome</keyword>
<feature type="domain" description="AB hydrolase-1" evidence="1">
    <location>
        <begin position="27"/>
        <end position="160"/>
    </location>
</feature>
<proteinExistence type="predicted"/>
<dbReference type="PANTHER" id="PTHR43798">
    <property type="entry name" value="MONOACYLGLYCEROL LIPASE"/>
    <property type="match status" value="1"/>
</dbReference>
<evidence type="ECO:0000313" key="3">
    <source>
        <dbReference type="Proteomes" id="UP000550401"/>
    </source>
</evidence>
<dbReference type="RefSeq" id="WP_182530375.1">
    <property type="nucleotide sequence ID" value="NZ_JACGXL010000002.1"/>
</dbReference>
<sequence length="285" mass="30756">MRSAEELRIDLPAATLAAKRWGDPSAPPLLALHGWLDNAGSFDELAPRLAARWQVVALDLRGHGRSSHIGAGAWYHYVDYFDDIGAVLGHFGWARADLLGHSLGGTLASLFAAAYPERVGELLLVEALGPLTTTLEDALPQLRRALDQHAAFAARRPLRVFATLDEAVAARMMANDLSDAAARAIVARGVQAVDGGYVWSSDPRLTLASPQRYGEEQVRAMLRGIRARTRLVLADPSTSYLPTAMMDARAACVADIRVTRVPGHHHLHLENAAAVADALLVETKD</sequence>
<dbReference type="Gene3D" id="3.40.50.1820">
    <property type="entry name" value="alpha/beta hydrolase"/>
    <property type="match status" value="1"/>
</dbReference>
<dbReference type="PANTHER" id="PTHR43798:SF33">
    <property type="entry name" value="HYDROLASE, PUTATIVE (AFU_ORTHOLOGUE AFUA_2G14860)-RELATED"/>
    <property type="match status" value="1"/>
</dbReference>
<dbReference type="InterPro" id="IPR029058">
    <property type="entry name" value="AB_hydrolase_fold"/>
</dbReference>
<comment type="caution">
    <text evidence="2">The sequence shown here is derived from an EMBL/GenBank/DDBJ whole genome shotgun (WGS) entry which is preliminary data.</text>
</comment>
<accession>A0A839EZT6</accession>
<dbReference type="AlphaFoldDB" id="A0A839EZT6"/>
<dbReference type="PRINTS" id="PR00111">
    <property type="entry name" value="ABHYDROLASE"/>
</dbReference>
<name>A0A839EZT6_9GAMM</name>
<gene>
    <name evidence="2" type="ORF">FHW12_001506</name>
</gene>
<reference evidence="2 3" key="1">
    <citation type="submission" date="2020-07" db="EMBL/GenBank/DDBJ databases">
        <title>Genomic Encyclopedia of Type Strains, Phase IV (KMG-V): Genome sequencing to study the core and pangenomes of soil and plant-associated prokaryotes.</title>
        <authorList>
            <person name="Whitman W."/>
        </authorList>
    </citation>
    <scope>NUCLEOTIDE SEQUENCE [LARGE SCALE GENOMIC DNA]</scope>
    <source>
        <strain evidence="2 3">RH2WT43</strain>
    </source>
</reference>
<dbReference type="Pfam" id="PF00561">
    <property type="entry name" value="Abhydrolase_1"/>
    <property type="match status" value="1"/>
</dbReference>
<dbReference type="InterPro" id="IPR050266">
    <property type="entry name" value="AB_hydrolase_sf"/>
</dbReference>
<dbReference type="Proteomes" id="UP000550401">
    <property type="component" value="Unassembled WGS sequence"/>
</dbReference>
<dbReference type="SUPFAM" id="SSF53474">
    <property type="entry name" value="alpha/beta-Hydrolases"/>
    <property type="match status" value="1"/>
</dbReference>
<evidence type="ECO:0000313" key="2">
    <source>
        <dbReference type="EMBL" id="MBA8887292.1"/>
    </source>
</evidence>
<dbReference type="InterPro" id="IPR000073">
    <property type="entry name" value="AB_hydrolase_1"/>
</dbReference>
<dbReference type="EMBL" id="JACGXL010000002">
    <property type="protein sequence ID" value="MBA8887292.1"/>
    <property type="molecule type" value="Genomic_DNA"/>
</dbReference>